<evidence type="ECO:0000313" key="3">
    <source>
        <dbReference type="Proteomes" id="UP001290455"/>
    </source>
</evidence>
<keyword evidence="3" id="KW-1185">Reference proteome</keyword>
<sequence>MAPRFPMRGGFPPQMMNSMMRPPSYGPMMGRGGMGPMMGGMPRGPQGKAGGGLLAKLLGKGNSTGAQSALGSAGRSGSILGAASRSAGAASSGGGGIMQALTNPTALNGFLTNTQKVLNTAQQIGPMVQQYGPIVKNIPAMWKLYRGLKDLPDADETNDVETEATEAEAKTKRPAKKKRPTTQNNNIESVEETKLVKSGNTRGQSVPKLYV</sequence>
<evidence type="ECO:0000313" key="2">
    <source>
        <dbReference type="EMBL" id="MDZ5470964.1"/>
    </source>
</evidence>
<feature type="region of interest" description="Disordered" evidence="1">
    <location>
        <begin position="152"/>
        <end position="211"/>
    </location>
</feature>
<proteinExistence type="predicted"/>
<comment type="caution">
    <text evidence="2">The sequence shown here is derived from an EMBL/GenBank/DDBJ whole genome shotgun (WGS) entry which is preliminary data.</text>
</comment>
<dbReference type="InterPro" id="IPR025571">
    <property type="entry name" value="YqfQ"/>
</dbReference>
<evidence type="ECO:0000256" key="1">
    <source>
        <dbReference type="SAM" id="MobiDB-lite"/>
    </source>
</evidence>
<name>A0ABU5IUY8_9BACI</name>
<dbReference type="Proteomes" id="UP001290455">
    <property type="component" value="Unassembled WGS sequence"/>
</dbReference>
<reference evidence="2 3" key="1">
    <citation type="submission" date="2023-11" db="EMBL/GenBank/DDBJ databases">
        <title>Bacillus jintuensis, isolated from a mudflat on the Beibu Gulf coast.</title>
        <authorList>
            <person name="Li M."/>
        </authorList>
    </citation>
    <scope>NUCLEOTIDE SEQUENCE [LARGE SCALE GENOMIC DNA]</scope>
    <source>
        <strain evidence="2 3">31A1R</strain>
        <plasmid evidence="2">unnamed</plasmid>
    </source>
</reference>
<organism evidence="2 3">
    <name type="scientific">Robertmurraya mangrovi</name>
    <dbReference type="NCBI Taxonomy" id="3098077"/>
    <lineage>
        <taxon>Bacteria</taxon>
        <taxon>Bacillati</taxon>
        <taxon>Bacillota</taxon>
        <taxon>Bacilli</taxon>
        <taxon>Bacillales</taxon>
        <taxon>Bacillaceae</taxon>
        <taxon>Robertmurraya</taxon>
    </lineage>
</organism>
<dbReference type="Pfam" id="PF14181">
    <property type="entry name" value="YqfQ"/>
    <property type="match status" value="1"/>
</dbReference>
<dbReference type="RefSeq" id="WP_322445046.1">
    <property type="nucleotide sequence ID" value="NZ_JAXOFX010000002.1"/>
</dbReference>
<gene>
    <name evidence="2" type="primary">vrrA</name>
    <name evidence="2" type="ORF">SM124_04275</name>
</gene>
<feature type="compositionally biased region" description="Acidic residues" evidence="1">
    <location>
        <begin position="153"/>
        <end position="166"/>
    </location>
</feature>
<dbReference type="EMBL" id="JAXOFX010000002">
    <property type="protein sequence ID" value="MDZ5470964.1"/>
    <property type="molecule type" value="Genomic_DNA"/>
</dbReference>
<geneLocation type="plasmid" evidence="2">
    <name>unnamed</name>
</geneLocation>
<protein>
    <submittedName>
        <fullName evidence="2">VrrA/YqfQ family protein</fullName>
    </submittedName>
</protein>
<accession>A0ABU5IUY8</accession>
<keyword evidence="2" id="KW-0614">Plasmid</keyword>